<comment type="caution">
    <text evidence="1">The sequence shown here is derived from an EMBL/GenBank/DDBJ whole genome shotgun (WGS) entry which is preliminary data.</text>
</comment>
<dbReference type="EMBL" id="MU274904">
    <property type="protein sequence ID" value="KAI0091872.1"/>
    <property type="molecule type" value="Genomic_DNA"/>
</dbReference>
<reference evidence="1" key="1">
    <citation type="journal article" date="2021" name="Environ. Microbiol.">
        <title>Gene family expansions and transcriptome signatures uncover fungal adaptations to wood decay.</title>
        <authorList>
            <person name="Hage H."/>
            <person name="Miyauchi S."/>
            <person name="Viragh M."/>
            <person name="Drula E."/>
            <person name="Min B."/>
            <person name="Chaduli D."/>
            <person name="Navarro D."/>
            <person name="Favel A."/>
            <person name="Norest M."/>
            <person name="Lesage-Meessen L."/>
            <person name="Balint B."/>
            <person name="Merenyi Z."/>
            <person name="de Eugenio L."/>
            <person name="Morin E."/>
            <person name="Martinez A.T."/>
            <person name="Baldrian P."/>
            <person name="Stursova M."/>
            <person name="Martinez M.J."/>
            <person name="Novotny C."/>
            <person name="Magnuson J.K."/>
            <person name="Spatafora J.W."/>
            <person name="Maurice S."/>
            <person name="Pangilinan J."/>
            <person name="Andreopoulos W."/>
            <person name="LaButti K."/>
            <person name="Hundley H."/>
            <person name="Na H."/>
            <person name="Kuo A."/>
            <person name="Barry K."/>
            <person name="Lipzen A."/>
            <person name="Henrissat B."/>
            <person name="Riley R."/>
            <person name="Ahrendt S."/>
            <person name="Nagy L.G."/>
            <person name="Grigoriev I.V."/>
            <person name="Martin F."/>
            <person name="Rosso M.N."/>
        </authorList>
    </citation>
    <scope>NUCLEOTIDE SEQUENCE</scope>
    <source>
        <strain evidence="1">CBS 384.51</strain>
    </source>
</reference>
<evidence type="ECO:0000313" key="1">
    <source>
        <dbReference type="EMBL" id="KAI0091872.1"/>
    </source>
</evidence>
<name>A0ACB8UC55_9APHY</name>
<protein>
    <submittedName>
        <fullName evidence="1">Uncharacterized protein</fullName>
    </submittedName>
</protein>
<keyword evidence="2" id="KW-1185">Reference proteome</keyword>
<organism evidence="1 2">
    <name type="scientific">Irpex rosettiformis</name>
    <dbReference type="NCBI Taxonomy" id="378272"/>
    <lineage>
        <taxon>Eukaryota</taxon>
        <taxon>Fungi</taxon>
        <taxon>Dikarya</taxon>
        <taxon>Basidiomycota</taxon>
        <taxon>Agaricomycotina</taxon>
        <taxon>Agaricomycetes</taxon>
        <taxon>Polyporales</taxon>
        <taxon>Irpicaceae</taxon>
        <taxon>Irpex</taxon>
    </lineage>
</organism>
<accession>A0ACB8UC55</accession>
<dbReference type="Proteomes" id="UP001055072">
    <property type="component" value="Unassembled WGS sequence"/>
</dbReference>
<proteinExistence type="predicted"/>
<evidence type="ECO:0000313" key="2">
    <source>
        <dbReference type="Proteomes" id="UP001055072"/>
    </source>
</evidence>
<gene>
    <name evidence="1" type="ORF">BDY19DRAFT_927205</name>
</gene>
<sequence>MEMCSTLTSTEQPCMDTPISHWPQKFCITNMSHTTKVLTGIDASPRGGHSPILAANNVDDEAQFWEYDPSLHTIKNVKTGPYAIPEDLHKGARILESVDPFSWNVDEQSSGQFAITLPEDSGLLWTLCSDKNYGFVRPRHFALTSGCLFTRTCRLRLPYSHAPQTTMHAGGHGPSSKPESRALNAGLEHADTPFSYVLSSCSDHCQCIPNIHDTCAVALSPK</sequence>